<evidence type="ECO:0008006" key="6">
    <source>
        <dbReference type="Google" id="ProtNLM"/>
    </source>
</evidence>
<evidence type="ECO:0000256" key="3">
    <source>
        <dbReference type="ARBA" id="ARBA00023216"/>
    </source>
</evidence>
<sequence>GVGTDERALIEILTTRTNEEIQAINEAYREAYHKSLEDSLSSDTSGPFKRLLISLIQLIADYLELCGSTDDDSGSMESKFISILCMRSYRHLRRVRSIKNKPSFFAERLYKSMKGAGTDDRTLIRIMVSRSEIDLLNIRHEFKQMYDVSLYTFIEANTSGDYSKVLLAICGGED</sequence>
<gene>
    <name evidence="4" type="ORF">scyTo_0011876</name>
</gene>
<reference evidence="4 5" key="1">
    <citation type="journal article" date="2018" name="Nat. Ecol. Evol.">
        <title>Shark genomes provide insights into elasmobranch evolution and the origin of vertebrates.</title>
        <authorList>
            <person name="Hara Y"/>
            <person name="Yamaguchi K"/>
            <person name="Onimaru K"/>
            <person name="Kadota M"/>
            <person name="Koyanagi M"/>
            <person name="Keeley SD"/>
            <person name="Tatsumi K"/>
            <person name="Tanaka K"/>
            <person name="Motone F"/>
            <person name="Kageyama Y"/>
            <person name="Nozu R"/>
            <person name="Adachi N"/>
            <person name="Nishimura O"/>
            <person name="Nakagawa R"/>
            <person name="Tanegashima C"/>
            <person name="Kiyatake I"/>
            <person name="Matsumoto R"/>
            <person name="Murakumo K"/>
            <person name="Nishida K"/>
            <person name="Terakita A"/>
            <person name="Kuratani S"/>
            <person name="Sato K"/>
            <person name="Hyodo S Kuraku.S."/>
        </authorList>
    </citation>
    <scope>NUCLEOTIDE SEQUENCE [LARGE SCALE GENOMIC DNA]</scope>
</reference>
<dbReference type="GO" id="GO:0005886">
    <property type="term" value="C:plasma membrane"/>
    <property type="evidence" value="ECO:0007669"/>
    <property type="project" value="TreeGrafter"/>
</dbReference>
<evidence type="ECO:0000313" key="5">
    <source>
        <dbReference type="Proteomes" id="UP000288216"/>
    </source>
</evidence>
<dbReference type="PANTHER" id="PTHR10502">
    <property type="entry name" value="ANNEXIN"/>
    <property type="match status" value="1"/>
</dbReference>
<dbReference type="GO" id="GO:0006816">
    <property type="term" value="P:calcium ion transport"/>
    <property type="evidence" value="ECO:0007669"/>
    <property type="project" value="TreeGrafter"/>
</dbReference>
<dbReference type="InterPro" id="IPR037104">
    <property type="entry name" value="Annexin_sf"/>
</dbReference>
<accession>A0A401NX83</accession>
<dbReference type="InterPro" id="IPR018502">
    <property type="entry name" value="Annexin_repeat"/>
</dbReference>
<dbReference type="GO" id="GO:0005544">
    <property type="term" value="F:calcium-dependent phospholipid binding"/>
    <property type="evidence" value="ECO:0007669"/>
    <property type="project" value="InterPro"/>
</dbReference>
<name>A0A401NX83_SCYTO</name>
<dbReference type="GO" id="GO:0051283">
    <property type="term" value="P:negative regulation of sequestering of calcium ion"/>
    <property type="evidence" value="ECO:0007669"/>
    <property type="project" value="TreeGrafter"/>
</dbReference>
<dbReference type="Proteomes" id="UP000288216">
    <property type="component" value="Unassembled WGS sequence"/>
</dbReference>
<evidence type="ECO:0000313" key="4">
    <source>
        <dbReference type="EMBL" id="GCB65476.1"/>
    </source>
</evidence>
<dbReference type="PROSITE" id="PS51897">
    <property type="entry name" value="ANNEXIN_2"/>
    <property type="match status" value="2"/>
</dbReference>
<evidence type="ECO:0000256" key="2">
    <source>
        <dbReference type="ARBA" id="ARBA00022737"/>
    </source>
</evidence>
<dbReference type="GO" id="GO:0005739">
    <property type="term" value="C:mitochondrion"/>
    <property type="evidence" value="ECO:0007669"/>
    <property type="project" value="GOC"/>
</dbReference>
<dbReference type="GO" id="GO:0005634">
    <property type="term" value="C:nucleus"/>
    <property type="evidence" value="ECO:0007669"/>
    <property type="project" value="TreeGrafter"/>
</dbReference>
<dbReference type="PANTHER" id="PTHR10502:SF19">
    <property type="entry name" value="ANNEXIN A6"/>
    <property type="match status" value="1"/>
</dbReference>
<dbReference type="Pfam" id="PF00191">
    <property type="entry name" value="Annexin"/>
    <property type="match status" value="2"/>
</dbReference>
<dbReference type="OMA" id="ISILCMR"/>
<dbReference type="STRING" id="75743.A0A401NX83"/>
<dbReference type="FunFam" id="1.10.220.10:FF:000001">
    <property type="entry name" value="Annexin"/>
    <property type="match status" value="1"/>
</dbReference>
<organism evidence="4 5">
    <name type="scientific">Scyliorhinus torazame</name>
    <name type="common">Cloudy catshark</name>
    <name type="synonym">Catulus torazame</name>
    <dbReference type="NCBI Taxonomy" id="75743"/>
    <lineage>
        <taxon>Eukaryota</taxon>
        <taxon>Metazoa</taxon>
        <taxon>Chordata</taxon>
        <taxon>Craniata</taxon>
        <taxon>Vertebrata</taxon>
        <taxon>Chondrichthyes</taxon>
        <taxon>Elasmobranchii</taxon>
        <taxon>Galeomorphii</taxon>
        <taxon>Galeoidea</taxon>
        <taxon>Carcharhiniformes</taxon>
        <taxon>Scyliorhinidae</taxon>
        <taxon>Scyliorhinus</taxon>
    </lineage>
</organism>
<dbReference type="GO" id="GO:0005509">
    <property type="term" value="F:calcium ion binding"/>
    <property type="evidence" value="ECO:0007669"/>
    <property type="project" value="InterPro"/>
</dbReference>
<feature type="non-terminal residue" evidence="4">
    <location>
        <position position="1"/>
    </location>
</feature>
<dbReference type="SMART" id="SM00335">
    <property type="entry name" value="ANX"/>
    <property type="match status" value="2"/>
</dbReference>
<comment type="caution">
    <text evidence="4">The sequence shown here is derived from an EMBL/GenBank/DDBJ whole genome shotgun (WGS) entry which is preliminary data.</text>
</comment>
<dbReference type="OrthoDB" id="37886at2759"/>
<comment type="similarity">
    <text evidence="1">Belongs to the annexin family.</text>
</comment>
<dbReference type="GO" id="GO:0001786">
    <property type="term" value="F:phosphatidylserine binding"/>
    <property type="evidence" value="ECO:0007669"/>
    <property type="project" value="TreeGrafter"/>
</dbReference>
<dbReference type="GO" id="GO:0051560">
    <property type="term" value="P:mitochondrial calcium ion homeostasis"/>
    <property type="evidence" value="ECO:0007669"/>
    <property type="project" value="TreeGrafter"/>
</dbReference>
<dbReference type="Gene3D" id="1.10.220.10">
    <property type="entry name" value="Annexin"/>
    <property type="match status" value="2"/>
</dbReference>
<dbReference type="InterPro" id="IPR018252">
    <property type="entry name" value="Annexin_repeat_CS"/>
</dbReference>
<dbReference type="PROSITE" id="PS00223">
    <property type="entry name" value="ANNEXIN_1"/>
    <property type="match status" value="2"/>
</dbReference>
<evidence type="ECO:0000256" key="1">
    <source>
        <dbReference type="ARBA" id="ARBA00007831"/>
    </source>
</evidence>
<dbReference type="AlphaFoldDB" id="A0A401NX83"/>
<dbReference type="GO" id="GO:0097190">
    <property type="term" value="P:apoptotic signaling pathway"/>
    <property type="evidence" value="ECO:0007669"/>
    <property type="project" value="TreeGrafter"/>
</dbReference>
<protein>
    <recommendedName>
        <fullName evidence="6">Annexin</fullName>
    </recommendedName>
</protein>
<dbReference type="GO" id="GO:0012506">
    <property type="term" value="C:vesicle membrane"/>
    <property type="evidence" value="ECO:0007669"/>
    <property type="project" value="TreeGrafter"/>
</dbReference>
<keyword evidence="5" id="KW-1185">Reference proteome</keyword>
<keyword evidence="2" id="KW-0677">Repeat</keyword>
<keyword evidence="3" id="KW-0041">Annexin</keyword>
<dbReference type="FunFam" id="1.10.220.10:FF:000003">
    <property type="entry name" value="Annexin"/>
    <property type="match status" value="1"/>
</dbReference>
<proteinExistence type="inferred from homology"/>
<dbReference type="SUPFAM" id="SSF47874">
    <property type="entry name" value="Annexin"/>
    <property type="match status" value="1"/>
</dbReference>
<dbReference type="EMBL" id="BFAA01005570">
    <property type="protein sequence ID" value="GCB65476.1"/>
    <property type="molecule type" value="Genomic_DNA"/>
</dbReference>